<keyword evidence="2" id="KW-1185">Reference proteome</keyword>
<name>A0ABR9IIU3_RHIVS</name>
<reference evidence="1 2" key="1">
    <citation type="submission" date="2020-10" db="EMBL/GenBank/DDBJ databases">
        <title>Sequencing the genomes of 1000 actinobacteria strains.</title>
        <authorList>
            <person name="Klenk H.-P."/>
        </authorList>
    </citation>
    <scope>NUCLEOTIDE SEQUENCE [LARGE SCALE GENOMIC DNA]</scope>
    <source>
        <strain evidence="1 2">DSM 7307</strain>
    </source>
</reference>
<proteinExistence type="predicted"/>
<evidence type="ECO:0008006" key="3">
    <source>
        <dbReference type="Google" id="ProtNLM"/>
    </source>
</evidence>
<evidence type="ECO:0000313" key="2">
    <source>
        <dbReference type="Proteomes" id="UP000620262"/>
    </source>
</evidence>
<sequence length="157" mass="17562">MTREPIAFSEQGCQVCAIASHSIMEFQFEAIFPLVLPGNIVLQTTRLAGPKALSAQTFKSDLAKVAFLESGKWAEYAHLFSRQVGLVEIPPMISLPVDGQWIAYPYALHRSYADGTCAVWIETTSRRPFARHVRLYCHEQAAIADNQIIAEILGRQR</sequence>
<gene>
    <name evidence="1" type="ORF">H4W29_000275</name>
</gene>
<evidence type="ECO:0000313" key="1">
    <source>
        <dbReference type="EMBL" id="MBE1503094.1"/>
    </source>
</evidence>
<accession>A0ABR9IIU3</accession>
<protein>
    <recommendedName>
        <fullName evidence="3">DUF2199 domain-containing protein</fullName>
    </recommendedName>
</protein>
<dbReference type="RefSeq" id="WP_192727359.1">
    <property type="nucleotide sequence ID" value="NZ_BAAAVL010000003.1"/>
</dbReference>
<organism evidence="1 2">
    <name type="scientific">Rhizobium viscosum</name>
    <name type="common">Arthrobacter viscosus</name>
    <dbReference type="NCBI Taxonomy" id="1673"/>
    <lineage>
        <taxon>Bacteria</taxon>
        <taxon>Pseudomonadati</taxon>
        <taxon>Pseudomonadota</taxon>
        <taxon>Alphaproteobacteria</taxon>
        <taxon>Hyphomicrobiales</taxon>
        <taxon>Rhizobiaceae</taxon>
        <taxon>Rhizobium/Agrobacterium group</taxon>
        <taxon>Rhizobium</taxon>
    </lineage>
</organism>
<dbReference type="Proteomes" id="UP000620262">
    <property type="component" value="Unassembled WGS sequence"/>
</dbReference>
<comment type="caution">
    <text evidence="1">The sequence shown here is derived from an EMBL/GenBank/DDBJ whole genome shotgun (WGS) entry which is preliminary data.</text>
</comment>
<dbReference type="EMBL" id="JADBEC010000001">
    <property type="protein sequence ID" value="MBE1503094.1"/>
    <property type="molecule type" value="Genomic_DNA"/>
</dbReference>